<accession>A0ABW2HFV2</accession>
<comment type="caution">
    <text evidence="1">The sequence shown here is derived from an EMBL/GenBank/DDBJ whole genome shotgun (WGS) entry which is preliminary data.</text>
</comment>
<sequence>MNAVAVHYDGMHQRRVPASGDGVRGWRALWQRRDAWGRTGPLLLGALALVLDGCTQPGPGSLSIGTDPVELCAPLEVGGELLLGMQATVPSDTEIVFESLELKDGIGIEVVEDVIIPVRTGQSVIWTSELLSNDDPVWSTRVPLPGAAAPIGKVNVVAKVKRTEEVAHTDALVITYEEAGTFHTTTGSISYDLKDSCV</sequence>
<dbReference type="EMBL" id="JBHTBE010000004">
    <property type="protein sequence ID" value="MFC7270134.1"/>
    <property type="molecule type" value="Genomic_DNA"/>
</dbReference>
<organism evidence="1 2">
    <name type="scientific">Microbacterium fluvii</name>
    <dbReference type="NCBI Taxonomy" id="415215"/>
    <lineage>
        <taxon>Bacteria</taxon>
        <taxon>Bacillati</taxon>
        <taxon>Actinomycetota</taxon>
        <taxon>Actinomycetes</taxon>
        <taxon>Micrococcales</taxon>
        <taxon>Microbacteriaceae</taxon>
        <taxon>Microbacterium</taxon>
    </lineage>
</organism>
<keyword evidence="2" id="KW-1185">Reference proteome</keyword>
<name>A0ABW2HFV2_9MICO</name>
<protein>
    <submittedName>
        <fullName evidence="1">Uncharacterized protein</fullName>
    </submittedName>
</protein>
<gene>
    <name evidence="1" type="ORF">ACFQRL_14315</name>
</gene>
<proteinExistence type="predicted"/>
<dbReference type="Proteomes" id="UP001596507">
    <property type="component" value="Unassembled WGS sequence"/>
</dbReference>
<evidence type="ECO:0000313" key="2">
    <source>
        <dbReference type="Proteomes" id="UP001596507"/>
    </source>
</evidence>
<evidence type="ECO:0000313" key="1">
    <source>
        <dbReference type="EMBL" id="MFC7270134.1"/>
    </source>
</evidence>
<reference evidence="2" key="1">
    <citation type="journal article" date="2019" name="Int. J. Syst. Evol. Microbiol.">
        <title>The Global Catalogue of Microorganisms (GCM) 10K type strain sequencing project: providing services to taxonomists for standard genome sequencing and annotation.</title>
        <authorList>
            <consortium name="The Broad Institute Genomics Platform"/>
            <consortium name="The Broad Institute Genome Sequencing Center for Infectious Disease"/>
            <person name="Wu L."/>
            <person name="Ma J."/>
        </authorList>
    </citation>
    <scope>NUCLEOTIDE SEQUENCE [LARGE SCALE GENOMIC DNA]</scope>
    <source>
        <strain evidence="2">CGMCC 1.15772</strain>
    </source>
</reference>